<feature type="compositionally biased region" description="Polar residues" evidence="1">
    <location>
        <begin position="147"/>
        <end position="160"/>
    </location>
</feature>
<dbReference type="Proteomes" id="UP001499990">
    <property type="component" value="Unassembled WGS sequence"/>
</dbReference>
<evidence type="ECO:0008006" key="5">
    <source>
        <dbReference type="Google" id="ProtNLM"/>
    </source>
</evidence>
<feature type="region of interest" description="Disordered" evidence="1">
    <location>
        <begin position="23"/>
        <end position="49"/>
    </location>
</feature>
<evidence type="ECO:0000313" key="4">
    <source>
        <dbReference type="Proteomes" id="UP001499990"/>
    </source>
</evidence>
<feature type="region of interest" description="Disordered" evidence="1">
    <location>
        <begin position="146"/>
        <end position="185"/>
    </location>
</feature>
<dbReference type="PROSITE" id="PS51257">
    <property type="entry name" value="PROKAR_LIPOPROTEIN"/>
    <property type="match status" value="1"/>
</dbReference>
<organism evidence="3 4">
    <name type="scientific">Streptomyces sannanensis</name>
    <dbReference type="NCBI Taxonomy" id="285536"/>
    <lineage>
        <taxon>Bacteria</taxon>
        <taxon>Bacillati</taxon>
        <taxon>Actinomycetota</taxon>
        <taxon>Actinomycetes</taxon>
        <taxon>Kitasatosporales</taxon>
        <taxon>Streptomycetaceae</taxon>
        <taxon>Streptomyces</taxon>
    </lineage>
</organism>
<protein>
    <recommendedName>
        <fullName evidence="5">DUF3558 domain-containing protein</fullName>
    </recommendedName>
</protein>
<feature type="chain" id="PRO_5045392756" description="DUF3558 domain-containing protein" evidence="2">
    <location>
        <begin position="23"/>
        <end position="261"/>
    </location>
</feature>
<proteinExistence type="predicted"/>
<keyword evidence="2" id="KW-0732">Signal</keyword>
<comment type="caution">
    <text evidence="3">The sequence shown here is derived from an EMBL/GenBank/DDBJ whole genome shotgun (WGS) entry which is preliminary data.</text>
</comment>
<reference evidence="4" key="1">
    <citation type="journal article" date="2019" name="Int. J. Syst. Evol. Microbiol.">
        <title>The Global Catalogue of Microorganisms (GCM) 10K type strain sequencing project: providing services to taxonomists for standard genome sequencing and annotation.</title>
        <authorList>
            <consortium name="The Broad Institute Genomics Platform"/>
            <consortium name="The Broad Institute Genome Sequencing Center for Infectious Disease"/>
            <person name="Wu L."/>
            <person name="Ma J."/>
        </authorList>
    </citation>
    <scope>NUCLEOTIDE SEQUENCE [LARGE SCALE GENOMIC DNA]</scope>
    <source>
        <strain evidence="4">JCM 9651</strain>
    </source>
</reference>
<evidence type="ECO:0000256" key="2">
    <source>
        <dbReference type="SAM" id="SignalP"/>
    </source>
</evidence>
<dbReference type="RefSeq" id="WP_345038790.1">
    <property type="nucleotide sequence ID" value="NZ_BAAAYL010000001.1"/>
</dbReference>
<evidence type="ECO:0000256" key="1">
    <source>
        <dbReference type="SAM" id="MobiDB-lite"/>
    </source>
</evidence>
<evidence type="ECO:0000313" key="3">
    <source>
        <dbReference type="EMBL" id="GAA3374024.1"/>
    </source>
</evidence>
<keyword evidence="4" id="KW-1185">Reference proteome</keyword>
<feature type="signal peptide" evidence="2">
    <location>
        <begin position="1"/>
        <end position="22"/>
    </location>
</feature>
<name>A0ABP6SDC8_9ACTN</name>
<gene>
    <name evidence="3" type="ORF">GCM10020367_36270</name>
</gene>
<dbReference type="EMBL" id="BAAAYL010000001">
    <property type="protein sequence ID" value="GAA3374024.1"/>
    <property type="molecule type" value="Genomic_DNA"/>
</dbReference>
<sequence length="261" mass="27142">MQRRAYVSGLVLLATLVTGCSAGSGGSDSESGAKTNTVQPAAAPPPGKYRTLPEACGAVDRGLLKDMLPVSPDLPEEEREKVYAGTAALTYDTDRRVGCNWKAESPDATRRLVVDFERVVSYDAAMSDEGRAQEVYAKKQAAAGLPVTTSTSTPGDSQAPTAPPVTPPSGADSTTPPQPAEGLEPRVLDNLGDAAFLNDVPAGAGSVTQGRTVSVVFRTSNVIVTVQYTVQPALPTVVPDSGELQEKARALAGRLAEQFGE</sequence>
<accession>A0ABP6SDC8</accession>